<reference evidence="1" key="2">
    <citation type="submission" date="2014-03" db="EMBL/GenBank/DDBJ databases">
        <title>The whipworm genome and dual-species transcriptomics of an intimate host-pathogen interaction.</title>
        <authorList>
            <person name="Foth B.J."/>
            <person name="Tsai I.J."/>
            <person name="Reid A.J."/>
            <person name="Bancroft A.J."/>
            <person name="Nichol S."/>
            <person name="Tracey A."/>
            <person name="Holroyd N."/>
            <person name="Cotton J.A."/>
            <person name="Stanley E.J."/>
            <person name="Zarowiecki M."/>
            <person name="Liu J.Z."/>
            <person name="Huckvale T."/>
            <person name="Cooper P.J."/>
            <person name="Grencis R.K."/>
            <person name="Berriman M."/>
        </authorList>
    </citation>
    <scope>NUCLEOTIDE SEQUENCE [LARGE SCALE GENOMIC DNA]</scope>
</reference>
<evidence type="ECO:0000313" key="2">
    <source>
        <dbReference type="Proteomes" id="UP000030665"/>
    </source>
</evidence>
<dbReference type="AlphaFoldDB" id="A0A077ZK97"/>
<evidence type="ECO:0000313" key="1">
    <source>
        <dbReference type="EMBL" id="CDW60174.1"/>
    </source>
</evidence>
<proteinExistence type="predicted"/>
<gene>
    <name evidence="1" type="ORF">TTRE_0000853401</name>
</gene>
<dbReference type="EMBL" id="HG806933">
    <property type="protein sequence ID" value="CDW60174.1"/>
    <property type="molecule type" value="Genomic_DNA"/>
</dbReference>
<accession>A0A077ZK97</accession>
<organism evidence="1 2">
    <name type="scientific">Trichuris trichiura</name>
    <name type="common">Whipworm</name>
    <name type="synonym">Trichocephalus trichiurus</name>
    <dbReference type="NCBI Taxonomy" id="36087"/>
    <lineage>
        <taxon>Eukaryota</taxon>
        <taxon>Metazoa</taxon>
        <taxon>Ecdysozoa</taxon>
        <taxon>Nematoda</taxon>
        <taxon>Enoplea</taxon>
        <taxon>Dorylaimia</taxon>
        <taxon>Trichinellida</taxon>
        <taxon>Trichuridae</taxon>
        <taxon>Trichuris</taxon>
    </lineage>
</organism>
<reference evidence="1" key="1">
    <citation type="submission" date="2014-01" db="EMBL/GenBank/DDBJ databases">
        <authorList>
            <person name="Aslett M."/>
        </authorList>
    </citation>
    <scope>NUCLEOTIDE SEQUENCE</scope>
</reference>
<keyword evidence="2" id="KW-1185">Reference proteome</keyword>
<sequence length="169" mass="19339">MNKQEVIKKINLEMFAHPTWKPEDADAPTPDFKDGYNAASKANIKIINQLDEPTKVIAHLAEKWHEDIGPVLWWDFPVEEPPYCGTPLDDDFPKYKTHFTELHIPDEVEEEPRYKVIMPNPQSKNGNLLVLRRNQRGTIGLSGEVMRFDSEDKANAIVTLIECGTVEKV</sequence>
<dbReference type="Proteomes" id="UP000030665">
    <property type="component" value="Unassembled WGS sequence"/>
</dbReference>
<name>A0A077ZK97_TRITR</name>
<protein>
    <submittedName>
        <fullName evidence="1">Uncharacterized protein</fullName>
    </submittedName>
</protein>